<proteinExistence type="predicted"/>
<sequence length="300" mass="35030">MARRQSRRTTVHDNEFESDDNDCLEDIERQFRRMCASEIESDEDSEDMVTFRQRRRINRISDTSESDNETDQNSDWQNVTENDTYSSSIEFSTGDKVQGPQVPSNCITPLQFFSLFFTNELVSKIATETNLYARKIINSREVSVHSLWYNWYDVTVNELRAFLETTRQTDDKERTSVDKVAYFLSYLDEKFRHHFVPAQNISVDESIVGFKGRISFKMYNAKKPNKWGLRLYALVDSSSGYLYTFLPYFGKQTTDALIHPDLPVTSRIVLHLYNNLQQSIPEATGYHIFTDRLYTSIILG</sequence>
<dbReference type="Pfam" id="PF13843">
    <property type="entry name" value="DDE_Tnp_1_7"/>
    <property type="match status" value="2"/>
</dbReference>
<reference evidence="3" key="1">
    <citation type="submission" date="2020-07" db="EMBL/GenBank/DDBJ databases">
        <authorList>
            <person name="Nazaruddin N."/>
        </authorList>
    </citation>
    <scope>NUCLEOTIDE SEQUENCE</scope>
</reference>
<protein>
    <recommendedName>
        <fullName evidence="2">PiggyBac transposable element-derived protein domain-containing protein</fullName>
    </recommendedName>
</protein>
<comment type="caution">
    <text evidence="3">The sequence shown here is derived from an EMBL/GenBank/DDBJ whole genome shotgun (WGS) entry which is preliminary data.</text>
</comment>
<dbReference type="PANTHER" id="PTHR46599">
    <property type="entry name" value="PIGGYBAC TRANSPOSABLE ELEMENT-DERIVED PROTEIN 4"/>
    <property type="match status" value="1"/>
</dbReference>
<dbReference type="PANTHER" id="PTHR46599:SF3">
    <property type="entry name" value="PIGGYBAC TRANSPOSABLE ELEMENT-DERIVED PROTEIN 4"/>
    <property type="match status" value="1"/>
</dbReference>
<evidence type="ECO:0000259" key="2">
    <source>
        <dbReference type="Pfam" id="PF13843"/>
    </source>
</evidence>
<organism evidence="3 4">
    <name type="scientific">Heterotrigona itama</name>
    <dbReference type="NCBI Taxonomy" id="395501"/>
    <lineage>
        <taxon>Eukaryota</taxon>
        <taxon>Metazoa</taxon>
        <taxon>Ecdysozoa</taxon>
        <taxon>Arthropoda</taxon>
        <taxon>Hexapoda</taxon>
        <taxon>Insecta</taxon>
        <taxon>Pterygota</taxon>
        <taxon>Neoptera</taxon>
        <taxon>Endopterygota</taxon>
        <taxon>Hymenoptera</taxon>
        <taxon>Apocrita</taxon>
        <taxon>Aculeata</taxon>
        <taxon>Apoidea</taxon>
        <taxon>Anthophila</taxon>
        <taxon>Apidae</taxon>
        <taxon>Heterotrigona</taxon>
    </lineage>
</organism>
<evidence type="ECO:0000313" key="3">
    <source>
        <dbReference type="EMBL" id="CAD1475423.1"/>
    </source>
</evidence>
<dbReference type="OrthoDB" id="7615244at2759"/>
<accession>A0A6V7H9A2</accession>
<dbReference type="EMBL" id="CAJDYZ010008493">
    <property type="protein sequence ID" value="CAD1475423.1"/>
    <property type="molecule type" value="Genomic_DNA"/>
</dbReference>
<feature type="domain" description="PiggyBac transposable element-derived protein" evidence="2">
    <location>
        <begin position="168"/>
        <end position="297"/>
    </location>
</feature>
<dbReference type="AlphaFoldDB" id="A0A6V7H9A2"/>
<dbReference type="Proteomes" id="UP000752696">
    <property type="component" value="Unassembled WGS sequence"/>
</dbReference>
<feature type="non-terminal residue" evidence="3">
    <location>
        <position position="300"/>
    </location>
</feature>
<dbReference type="InterPro" id="IPR029526">
    <property type="entry name" value="PGBD"/>
</dbReference>
<feature type="region of interest" description="Disordered" evidence="1">
    <location>
        <begin position="1"/>
        <end position="23"/>
    </location>
</feature>
<feature type="domain" description="PiggyBac transposable element-derived protein" evidence="2">
    <location>
        <begin position="108"/>
        <end position="163"/>
    </location>
</feature>
<evidence type="ECO:0000313" key="4">
    <source>
        <dbReference type="Proteomes" id="UP000752696"/>
    </source>
</evidence>
<name>A0A6V7H9A2_9HYME</name>
<evidence type="ECO:0000256" key="1">
    <source>
        <dbReference type="SAM" id="MobiDB-lite"/>
    </source>
</evidence>
<gene>
    <name evidence="3" type="ORF">MHI_LOCUS561665</name>
</gene>
<keyword evidence="4" id="KW-1185">Reference proteome</keyword>
<feature type="region of interest" description="Disordered" evidence="1">
    <location>
        <begin position="60"/>
        <end position="79"/>
    </location>
</feature>